<dbReference type="VEuPathDB" id="FungiDB:BO71DRAFT_480728"/>
<feature type="compositionally biased region" description="Low complexity" evidence="1">
    <location>
        <begin position="250"/>
        <end position="274"/>
    </location>
</feature>
<proteinExistence type="predicted"/>
<feature type="compositionally biased region" description="Low complexity" evidence="1">
    <location>
        <begin position="218"/>
        <end position="235"/>
    </location>
</feature>
<name>A0A319DK99_9EURO</name>
<feature type="region of interest" description="Disordered" evidence="1">
    <location>
        <begin position="1"/>
        <end position="21"/>
    </location>
</feature>
<feature type="region of interest" description="Disordered" evidence="1">
    <location>
        <begin position="209"/>
        <end position="397"/>
    </location>
</feature>
<dbReference type="STRING" id="1448320.A0A319DK99"/>
<keyword evidence="3" id="KW-1185">Reference proteome</keyword>
<organism evidence="2 3">
    <name type="scientific">Aspergillus ellipticus CBS 707.79</name>
    <dbReference type="NCBI Taxonomy" id="1448320"/>
    <lineage>
        <taxon>Eukaryota</taxon>
        <taxon>Fungi</taxon>
        <taxon>Dikarya</taxon>
        <taxon>Ascomycota</taxon>
        <taxon>Pezizomycotina</taxon>
        <taxon>Eurotiomycetes</taxon>
        <taxon>Eurotiomycetidae</taxon>
        <taxon>Eurotiales</taxon>
        <taxon>Aspergillaceae</taxon>
        <taxon>Aspergillus</taxon>
        <taxon>Aspergillus subgen. Circumdati</taxon>
    </lineage>
</organism>
<feature type="compositionally biased region" description="Low complexity" evidence="1">
    <location>
        <begin position="281"/>
        <end position="293"/>
    </location>
</feature>
<evidence type="ECO:0008006" key="4">
    <source>
        <dbReference type="Google" id="ProtNLM"/>
    </source>
</evidence>
<protein>
    <recommendedName>
        <fullName evidence="4">Endo-1,3(4)-beta-glucanase</fullName>
    </recommendedName>
</protein>
<evidence type="ECO:0000256" key="1">
    <source>
        <dbReference type="SAM" id="MobiDB-lite"/>
    </source>
</evidence>
<gene>
    <name evidence="2" type="ORF">BO71DRAFT_480728</name>
</gene>
<feature type="compositionally biased region" description="Basic and acidic residues" evidence="1">
    <location>
        <begin position="236"/>
        <end position="246"/>
    </location>
</feature>
<reference evidence="2 3" key="1">
    <citation type="submission" date="2018-02" db="EMBL/GenBank/DDBJ databases">
        <title>The genomes of Aspergillus section Nigri reveals drivers in fungal speciation.</title>
        <authorList>
            <consortium name="DOE Joint Genome Institute"/>
            <person name="Vesth T.C."/>
            <person name="Nybo J."/>
            <person name="Theobald S."/>
            <person name="Brandl J."/>
            <person name="Frisvad J.C."/>
            <person name="Nielsen K.F."/>
            <person name="Lyhne E.K."/>
            <person name="Kogle M.E."/>
            <person name="Kuo A."/>
            <person name="Riley R."/>
            <person name="Clum A."/>
            <person name="Nolan M."/>
            <person name="Lipzen A."/>
            <person name="Salamov A."/>
            <person name="Henrissat B."/>
            <person name="Wiebenga A."/>
            <person name="De vries R.P."/>
            <person name="Grigoriev I.V."/>
            <person name="Mortensen U.H."/>
            <person name="Andersen M.R."/>
            <person name="Baker S.E."/>
        </authorList>
    </citation>
    <scope>NUCLEOTIDE SEQUENCE [LARGE SCALE GENOMIC DNA]</scope>
    <source>
        <strain evidence="2 3">CBS 707.79</strain>
    </source>
</reference>
<dbReference type="EMBL" id="KZ825816">
    <property type="protein sequence ID" value="PYH97985.1"/>
    <property type="molecule type" value="Genomic_DNA"/>
</dbReference>
<accession>A0A319DK99</accession>
<dbReference type="OrthoDB" id="4204700at2759"/>
<feature type="compositionally biased region" description="Basic and acidic residues" evidence="1">
    <location>
        <begin position="357"/>
        <end position="389"/>
    </location>
</feature>
<sequence>MASTDGFPQGGGEENSPRPMMRPHPKAVLDKYYINPSLIAKPDPFTLYYCFLGKSGWNLKYQKSLAIKCHFAENVLKRRLTQDEVDAFTTHNTRYVYQTQTYHPYFTLAGSYILYRRARRSPYWDVCFPEKSKSPVHDPKVLLQGAKNFIQFGSGYGKAAWAFFFMGWVYISGEIFGAAMAEGTQAKAMESDPRLKEYVARAKAKQSELLNKMIHPPSGGEKSQGGAEESSSGFESEGHTFERSAEDDYTNTNNSNISTAGSSTSSSSPFSSSSDWTWPKSTSSNTSESSQSTGRDFFDDDASPIAPDYRSEESQPQGSAWDRIRNQSLNPGARREQPGPFGSSSASSSSNPVSEGLTEHQQKQAEFDKLVDAERNMSSDRADGSDKKNGGWWGKWN</sequence>
<evidence type="ECO:0000313" key="3">
    <source>
        <dbReference type="Proteomes" id="UP000247810"/>
    </source>
</evidence>
<dbReference type="Proteomes" id="UP000247810">
    <property type="component" value="Unassembled WGS sequence"/>
</dbReference>
<evidence type="ECO:0000313" key="2">
    <source>
        <dbReference type="EMBL" id="PYH97985.1"/>
    </source>
</evidence>
<dbReference type="AlphaFoldDB" id="A0A319DK99"/>